<name>A0ABX8VQG7_9MYCO</name>
<reference evidence="2 3" key="1">
    <citation type="submission" date="2021-07" db="EMBL/GenBank/DDBJ databases">
        <title>Whole genome sequencing of non-tuberculosis mycobacteria type-strains.</title>
        <authorList>
            <person name="Igarashi Y."/>
            <person name="Osugi A."/>
            <person name="Mitarai S."/>
        </authorList>
    </citation>
    <scope>NUCLEOTIDE SEQUENCE [LARGE SCALE GENOMIC DNA]</scope>
    <source>
        <strain evidence="2 3">JCM 16370</strain>
    </source>
</reference>
<feature type="transmembrane region" description="Helical" evidence="1">
    <location>
        <begin position="112"/>
        <end position="133"/>
    </location>
</feature>
<dbReference type="Proteomes" id="UP000825367">
    <property type="component" value="Chromosome"/>
</dbReference>
<keyword evidence="1" id="KW-1133">Transmembrane helix</keyword>
<accession>A0ABX8VQG7</accession>
<feature type="transmembrane region" description="Helical" evidence="1">
    <location>
        <begin position="45"/>
        <end position="67"/>
    </location>
</feature>
<evidence type="ECO:0000256" key="1">
    <source>
        <dbReference type="SAM" id="Phobius"/>
    </source>
</evidence>
<proteinExistence type="predicted"/>
<organism evidence="2 3">
    <name type="scientific">Mycolicibacterium pallens</name>
    <dbReference type="NCBI Taxonomy" id="370524"/>
    <lineage>
        <taxon>Bacteria</taxon>
        <taxon>Bacillati</taxon>
        <taxon>Actinomycetota</taxon>
        <taxon>Actinomycetes</taxon>
        <taxon>Mycobacteriales</taxon>
        <taxon>Mycobacteriaceae</taxon>
        <taxon>Mycolicibacterium</taxon>
    </lineage>
</organism>
<dbReference type="RefSeq" id="WP_096312943.1">
    <property type="nucleotide sequence ID" value="NZ_BAAAVX010000030.1"/>
</dbReference>
<evidence type="ECO:0000313" key="2">
    <source>
        <dbReference type="EMBL" id="QYL20020.1"/>
    </source>
</evidence>
<keyword evidence="3" id="KW-1185">Reference proteome</keyword>
<dbReference type="EMBL" id="CP080333">
    <property type="protein sequence ID" value="QYL20020.1"/>
    <property type="molecule type" value="Genomic_DNA"/>
</dbReference>
<evidence type="ECO:0000313" key="3">
    <source>
        <dbReference type="Proteomes" id="UP000825367"/>
    </source>
</evidence>
<gene>
    <name evidence="2" type="ORF">K0O64_20255</name>
</gene>
<keyword evidence="1" id="KW-0812">Transmembrane</keyword>
<sequence length="164" mass="17065">MTRRTLRMRQLVVASVVAAVVAVAVGVPSALITNPLFVRMTPVAWWSYVVWALTAVLSGMLAATYVNHRTTGSATPGRAGLLASVGSVLAVGCPVCNKLVVAAIGVSGALNLWAPIQPAIAFASLALLVWALWRRWAMLRSCPARGDGALLLPVAVAPAAERNG</sequence>
<feature type="transmembrane region" description="Helical" evidence="1">
    <location>
        <begin position="12"/>
        <end position="33"/>
    </location>
</feature>
<keyword evidence="1" id="KW-0472">Membrane</keyword>
<evidence type="ECO:0008006" key="4">
    <source>
        <dbReference type="Google" id="ProtNLM"/>
    </source>
</evidence>
<protein>
    <recommendedName>
        <fullName evidence="4">Integral membrane protein</fullName>
    </recommendedName>
</protein>
<feature type="transmembrane region" description="Helical" evidence="1">
    <location>
        <begin position="79"/>
        <end position="106"/>
    </location>
</feature>